<proteinExistence type="predicted"/>
<gene>
    <name evidence="3" type="ORF">PQO03_19655</name>
</gene>
<evidence type="ECO:0000256" key="1">
    <source>
        <dbReference type="SAM" id="Coils"/>
    </source>
</evidence>
<evidence type="ECO:0000256" key="2">
    <source>
        <dbReference type="SAM" id="SignalP"/>
    </source>
</evidence>
<evidence type="ECO:0000313" key="4">
    <source>
        <dbReference type="Proteomes" id="UP001214250"/>
    </source>
</evidence>
<protein>
    <submittedName>
        <fullName evidence="3">Uncharacterized protein</fullName>
    </submittedName>
</protein>
<keyword evidence="1" id="KW-0175">Coiled coil</keyword>
<evidence type="ECO:0000313" key="3">
    <source>
        <dbReference type="EMBL" id="WDE98039.1"/>
    </source>
</evidence>
<dbReference type="Gene3D" id="3.40.50.1820">
    <property type="entry name" value="alpha/beta hydrolase"/>
    <property type="match status" value="1"/>
</dbReference>
<feature type="chain" id="PRO_5045779975" evidence="2">
    <location>
        <begin position="19"/>
        <end position="670"/>
    </location>
</feature>
<dbReference type="Proteomes" id="UP001214250">
    <property type="component" value="Chromosome 2"/>
</dbReference>
<dbReference type="EMBL" id="CP117812">
    <property type="protein sequence ID" value="WDE98039.1"/>
    <property type="molecule type" value="Genomic_DNA"/>
</dbReference>
<name>A0ABY7VXN1_9BACT</name>
<dbReference type="InterPro" id="IPR029058">
    <property type="entry name" value="AB_hydrolase_fold"/>
</dbReference>
<dbReference type="RefSeq" id="WP_274152779.1">
    <property type="nucleotide sequence ID" value="NZ_CP117812.1"/>
</dbReference>
<keyword evidence="4" id="KW-1185">Reference proteome</keyword>
<sequence>MKKIILLMICLNCNLAWSQDKVNTWHDYLAINKNDRSLDFYSKQLSELKLYTQKLSPSKITQCLQIIEKQLSALVASKKFLIENKNLLFEKEIKVGSKKIRVTDFSDKSISYMMNDKEIKADNNKMPTSFFYALLKSANYSNSIEASFSYSLFTGDLKSSQQLLKLLQKKKLLTPEQTLAYRYITQSQLIVDTSLRFTVLKQTLIEEDLTQSQTELKNISALISQSSTLNDLFLTSLSDFQKRVLQLKDKLREQELKLFLDFPLNAGQSRKIPCLNYPTFSYDVYLPPQYKHDGSVLLPIMYTFSPGGGGMVNHFKQLAAAQGIILIGNLESRNNQSYDKIKNSWYAIKRDINKRIHFEPGRQFSSGMSGGGAATYVFARRFYSQISGSIPMGAWLGYSSKPEDHWQMTGYKVARTCGDKDKGAKSYVERDKNILKEHGVEVSDTFFPGGHTPAPRDVQTTSFTWLMEKRAAATDKEIGEKFYSQSNNLIQSKQAGKLLLQCLKILREEPYTWKSFKARMIYENILASHGKNIMKFKTDLSKLKMDNISIKTFGEDLHGSALVGDKNTFWACLKIMETHDSLDTYFRTAVWHLCQSKHPQIIDLKTARTLIESRRTLTLDESIVKAGLALAESDKKAYLKEIKEIEQRIADKEKYWKTRYQELLQLAKKL</sequence>
<feature type="coiled-coil region" evidence="1">
    <location>
        <begin position="628"/>
        <end position="655"/>
    </location>
</feature>
<feature type="signal peptide" evidence="2">
    <location>
        <begin position="1"/>
        <end position="18"/>
    </location>
</feature>
<keyword evidence="2" id="KW-0732">Signal</keyword>
<reference evidence="3 4" key="1">
    <citation type="submission" date="2023-02" db="EMBL/GenBank/DDBJ databases">
        <title>Genome sequence of Lentisphaera profundi SAORIC-696.</title>
        <authorList>
            <person name="Kim e."/>
            <person name="Cho J.-C."/>
            <person name="Choi A."/>
            <person name="Kang I."/>
        </authorList>
    </citation>
    <scope>NUCLEOTIDE SEQUENCE [LARGE SCALE GENOMIC DNA]</scope>
    <source>
        <strain evidence="3 4">SAORIC-696</strain>
    </source>
</reference>
<organism evidence="3 4">
    <name type="scientific">Lentisphaera profundi</name>
    <dbReference type="NCBI Taxonomy" id="1658616"/>
    <lineage>
        <taxon>Bacteria</taxon>
        <taxon>Pseudomonadati</taxon>
        <taxon>Lentisphaerota</taxon>
        <taxon>Lentisphaeria</taxon>
        <taxon>Lentisphaerales</taxon>
        <taxon>Lentisphaeraceae</taxon>
        <taxon>Lentisphaera</taxon>
    </lineage>
</organism>
<dbReference type="SUPFAM" id="SSF53474">
    <property type="entry name" value="alpha/beta-Hydrolases"/>
    <property type="match status" value="1"/>
</dbReference>
<accession>A0ABY7VXN1</accession>